<keyword evidence="1" id="KW-0812">Transmembrane</keyword>
<dbReference type="InterPro" id="IPR032485">
    <property type="entry name" value="LRP1-like_beta_prop"/>
</dbReference>
<gene>
    <name evidence="3" type="ORF">SAMN04487884_12920</name>
</gene>
<evidence type="ECO:0000259" key="2">
    <source>
        <dbReference type="Pfam" id="PF16472"/>
    </source>
</evidence>
<protein>
    <recommendedName>
        <fullName evidence="2">Prolow-density lipoprotein receptor-related protein 1-like beta-propeller domain-containing protein</fullName>
    </recommendedName>
</protein>
<dbReference type="Proteomes" id="UP000182584">
    <property type="component" value="Unassembled WGS sequence"/>
</dbReference>
<sequence length="338" mass="38709">MSRIRNIIIAILITVIIGAAVVFYFYINMIPDNDPTYAGNTVGNLYNGGYFCELDGRVYFRNNYDNGCLYSMTVDEQDIKPLTTMNVYFVSGAGNYLYYYMDSQHLSNSTSGIGTTVKYYGVYQSRTDGTKQKCLYRGRTAAQQLCGNYVYFQIKEADGGQLAKIKTDKTNLSIVSEEYIDPCGFYDGKIYFTGVTNDHNLYMMDTLNNDKITKIADGYIFYPIYHDGYIYYMDAVDNYHLKRMELSTNRVEELTTNRVDCFNLNDRYIFYSVSEALIPALHVMTLDGSSDVPVLQGVYYHISLTSKYVYFTAFKDDMRIYHMPIDGSEAPGLFNPIE</sequence>
<dbReference type="RefSeq" id="WP_027216647.1">
    <property type="nucleotide sequence ID" value="NZ_FOGJ01000029.1"/>
</dbReference>
<proteinExistence type="predicted"/>
<dbReference type="SUPFAM" id="SSF69304">
    <property type="entry name" value="Tricorn protease N-terminal domain"/>
    <property type="match status" value="1"/>
</dbReference>
<evidence type="ECO:0000256" key="1">
    <source>
        <dbReference type="SAM" id="Phobius"/>
    </source>
</evidence>
<evidence type="ECO:0000313" key="3">
    <source>
        <dbReference type="EMBL" id="SES31494.1"/>
    </source>
</evidence>
<dbReference type="OrthoDB" id="1874702at2"/>
<dbReference type="Pfam" id="PF16472">
    <property type="entry name" value="DUF5050"/>
    <property type="match status" value="1"/>
</dbReference>
<reference evidence="3 4" key="1">
    <citation type="submission" date="2016-10" db="EMBL/GenBank/DDBJ databases">
        <authorList>
            <person name="de Groot N.N."/>
        </authorList>
    </citation>
    <scope>NUCLEOTIDE SEQUENCE [LARGE SCALE GENOMIC DNA]</scope>
    <source>
        <strain evidence="3 4">AR40</strain>
    </source>
</reference>
<evidence type="ECO:0000313" key="4">
    <source>
        <dbReference type="Proteomes" id="UP000182584"/>
    </source>
</evidence>
<dbReference type="AlphaFoldDB" id="A0A1H9WCE7"/>
<dbReference type="eggNOG" id="COG0823">
    <property type="taxonomic scope" value="Bacteria"/>
</dbReference>
<accession>A0A1H9WCE7</accession>
<name>A0A1H9WCE7_BUTFI</name>
<feature type="domain" description="Prolow-density lipoprotein receptor-related protein 1-like beta-propeller" evidence="2">
    <location>
        <begin position="40"/>
        <end position="324"/>
    </location>
</feature>
<dbReference type="EMBL" id="FOGJ01000029">
    <property type="protein sequence ID" value="SES31494.1"/>
    <property type="molecule type" value="Genomic_DNA"/>
</dbReference>
<feature type="transmembrane region" description="Helical" evidence="1">
    <location>
        <begin position="7"/>
        <end position="27"/>
    </location>
</feature>
<keyword evidence="1" id="KW-1133">Transmembrane helix</keyword>
<organism evidence="3 4">
    <name type="scientific">Butyrivibrio fibrisolvens</name>
    <dbReference type="NCBI Taxonomy" id="831"/>
    <lineage>
        <taxon>Bacteria</taxon>
        <taxon>Bacillati</taxon>
        <taxon>Bacillota</taxon>
        <taxon>Clostridia</taxon>
        <taxon>Lachnospirales</taxon>
        <taxon>Lachnospiraceae</taxon>
        <taxon>Butyrivibrio</taxon>
    </lineage>
</organism>
<keyword evidence="1" id="KW-0472">Membrane</keyword>